<dbReference type="PROSITE" id="PS00107">
    <property type="entry name" value="PROTEIN_KINASE_ATP"/>
    <property type="match status" value="1"/>
</dbReference>
<keyword evidence="1" id="KW-0547">Nucleotide-binding</keyword>
<dbReference type="GO" id="GO:0005524">
    <property type="term" value="F:ATP binding"/>
    <property type="evidence" value="ECO:0007669"/>
    <property type="project" value="UniProtKB-UniRule"/>
</dbReference>
<reference evidence="3" key="2">
    <citation type="submission" date="2025-09" db="UniProtKB">
        <authorList>
            <consortium name="Ensembl"/>
        </authorList>
    </citation>
    <scope>IDENTIFICATION</scope>
</reference>
<feature type="binding site" evidence="1">
    <location>
        <position position="41"/>
    </location>
    <ligand>
        <name>ATP</name>
        <dbReference type="ChEBI" id="CHEBI:30616"/>
    </ligand>
</feature>
<feature type="domain" description="Protein kinase" evidence="2">
    <location>
        <begin position="12"/>
        <end position="157"/>
    </location>
</feature>
<dbReference type="GO" id="GO:0005829">
    <property type="term" value="C:cytosol"/>
    <property type="evidence" value="ECO:0007669"/>
    <property type="project" value="TreeGrafter"/>
</dbReference>
<proteinExistence type="predicted"/>
<accession>A0A672LGI7</accession>
<dbReference type="PANTHER" id="PTHR47096">
    <property type="entry name" value="MISSHAPEN LIKE KINASE 1"/>
    <property type="match status" value="1"/>
</dbReference>
<dbReference type="PANTHER" id="PTHR47096:SF1">
    <property type="entry name" value="MISSHAPEN LIKE KINASE 1"/>
    <property type="match status" value="1"/>
</dbReference>
<dbReference type="SUPFAM" id="SSF56112">
    <property type="entry name" value="Protein kinase-like (PK-like)"/>
    <property type="match status" value="1"/>
</dbReference>
<dbReference type="Gene3D" id="3.30.200.20">
    <property type="entry name" value="Phosphorylase Kinase, domain 1"/>
    <property type="match status" value="1"/>
</dbReference>
<organism evidence="3 4">
    <name type="scientific">Sinocyclocheilus grahami</name>
    <name type="common">Dianchi golden-line fish</name>
    <name type="synonym">Barbus grahami</name>
    <dbReference type="NCBI Taxonomy" id="75366"/>
    <lineage>
        <taxon>Eukaryota</taxon>
        <taxon>Metazoa</taxon>
        <taxon>Chordata</taxon>
        <taxon>Craniata</taxon>
        <taxon>Vertebrata</taxon>
        <taxon>Euteleostomi</taxon>
        <taxon>Actinopterygii</taxon>
        <taxon>Neopterygii</taxon>
        <taxon>Teleostei</taxon>
        <taxon>Ostariophysi</taxon>
        <taxon>Cypriniformes</taxon>
        <taxon>Cyprinidae</taxon>
        <taxon>Cyprininae</taxon>
        <taxon>Sinocyclocheilus</taxon>
    </lineage>
</organism>
<reference evidence="3" key="1">
    <citation type="submission" date="2025-08" db="UniProtKB">
        <authorList>
            <consortium name="Ensembl"/>
        </authorList>
    </citation>
    <scope>IDENTIFICATION</scope>
</reference>
<evidence type="ECO:0000313" key="3">
    <source>
        <dbReference type="Ensembl" id="ENSSGRP00000022939.1"/>
    </source>
</evidence>
<dbReference type="Ensembl" id="ENSSGRT00000024737.1">
    <property type="protein sequence ID" value="ENSSGRP00000022939.1"/>
    <property type="gene ID" value="ENSSGRG00000013611.1"/>
</dbReference>
<evidence type="ECO:0000313" key="4">
    <source>
        <dbReference type="Proteomes" id="UP000472262"/>
    </source>
</evidence>
<sequence>MDEKINDPAGIFELIEVVGNGTYGQVYKGRHVKTGQLAAIKVMDVTEDEEDEIKLEINMLKTHSHHRNIATYYGAFVKKSPAGQDDQLWVTSSFCCAHFCYELSGHLKGTVHPNQYADPECVFSGLVQSSRLTLNDHIVSALLLHVSSVTNPDVSVS</sequence>
<dbReference type="InterPro" id="IPR051700">
    <property type="entry name" value="STE20_Ser-Thr_kinase"/>
</dbReference>
<dbReference type="Pfam" id="PF00069">
    <property type="entry name" value="Pkinase"/>
    <property type="match status" value="1"/>
</dbReference>
<evidence type="ECO:0000259" key="2">
    <source>
        <dbReference type="PROSITE" id="PS50011"/>
    </source>
</evidence>
<dbReference type="PROSITE" id="PS50011">
    <property type="entry name" value="PROTEIN_KINASE_DOM"/>
    <property type="match status" value="1"/>
</dbReference>
<dbReference type="FunFam" id="3.30.200.20:FF:000006">
    <property type="entry name" value="TRAF2 and NCK-interacting protein kinase isoform 4"/>
    <property type="match status" value="1"/>
</dbReference>
<dbReference type="InterPro" id="IPR000719">
    <property type="entry name" value="Prot_kinase_dom"/>
</dbReference>
<dbReference type="InParanoid" id="A0A672LGI7"/>
<dbReference type="GO" id="GO:0004672">
    <property type="term" value="F:protein kinase activity"/>
    <property type="evidence" value="ECO:0007669"/>
    <property type="project" value="InterPro"/>
</dbReference>
<keyword evidence="1" id="KW-0067">ATP-binding</keyword>
<evidence type="ECO:0000256" key="1">
    <source>
        <dbReference type="PROSITE-ProRule" id="PRU10141"/>
    </source>
</evidence>
<dbReference type="InterPro" id="IPR011009">
    <property type="entry name" value="Kinase-like_dom_sf"/>
</dbReference>
<keyword evidence="4" id="KW-1185">Reference proteome</keyword>
<dbReference type="InterPro" id="IPR017441">
    <property type="entry name" value="Protein_kinase_ATP_BS"/>
</dbReference>
<dbReference type="Proteomes" id="UP000472262">
    <property type="component" value="Unassembled WGS sequence"/>
</dbReference>
<protein>
    <recommendedName>
        <fullName evidence="2">Protein kinase domain-containing protein</fullName>
    </recommendedName>
</protein>
<dbReference type="AlphaFoldDB" id="A0A672LGI7"/>
<name>A0A672LGI7_SINGR</name>